<accession>A0A8H8BU69</accession>
<feature type="region of interest" description="Disordered" evidence="1">
    <location>
        <begin position="1"/>
        <end position="68"/>
    </location>
</feature>
<name>A0A8H8BU69_9HELO</name>
<proteinExistence type="predicted"/>
<feature type="compositionally biased region" description="Basic and acidic residues" evidence="1">
    <location>
        <begin position="10"/>
        <end position="31"/>
    </location>
</feature>
<organism evidence="2 3">
    <name type="scientific">Cadophora malorum</name>
    <dbReference type="NCBI Taxonomy" id="108018"/>
    <lineage>
        <taxon>Eukaryota</taxon>
        <taxon>Fungi</taxon>
        <taxon>Dikarya</taxon>
        <taxon>Ascomycota</taxon>
        <taxon>Pezizomycotina</taxon>
        <taxon>Leotiomycetes</taxon>
        <taxon>Helotiales</taxon>
        <taxon>Ploettnerulaceae</taxon>
        <taxon>Cadophora</taxon>
    </lineage>
</organism>
<dbReference type="EMBL" id="JAFJYH010000025">
    <property type="protein sequence ID" value="KAG4424072.1"/>
    <property type="molecule type" value="Genomic_DNA"/>
</dbReference>
<reference evidence="2" key="1">
    <citation type="submission" date="2021-02" db="EMBL/GenBank/DDBJ databases">
        <title>Genome sequence Cadophora malorum strain M34.</title>
        <authorList>
            <person name="Stefanovic E."/>
            <person name="Vu D."/>
            <person name="Scully C."/>
            <person name="Dijksterhuis J."/>
            <person name="Roader J."/>
            <person name="Houbraken J."/>
        </authorList>
    </citation>
    <scope>NUCLEOTIDE SEQUENCE</scope>
    <source>
        <strain evidence="2">M34</strain>
    </source>
</reference>
<keyword evidence="3" id="KW-1185">Reference proteome</keyword>
<evidence type="ECO:0000256" key="1">
    <source>
        <dbReference type="SAM" id="MobiDB-lite"/>
    </source>
</evidence>
<dbReference type="Proteomes" id="UP000664132">
    <property type="component" value="Unassembled WGS sequence"/>
</dbReference>
<evidence type="ECO:0000313" key="3">
    <source>
        <dbReference type="Proteomes" id="UP000664132"/>
    </source>
</evidence>
<comment type="caution">
    <text evidence="2">The sequence shown here is derived from an EMBL/GenBank/DDBJ whole genome shotgun (WGS) entry which is preliminary data.</text>
</comment>
<dbReference type="AlphaFoldDB" id="A0A8H8BU69"/>
<protein>
    <submittedName>
        <fullName evidence="2">Uncharacterized protein</fullName>
    </submittedName>
</protein>
<gene>
    <name evidence="2" type="ORF">IFR04_002768</name>
</gene>
<evidence type="ECO:0000313" key="2">
    <source>
        <dbReference type="EMBL" id="KAG4424072.1"/>
    </source>
</evidence>
<sequence>MPQDSNEGGSKSHSDWAQKVDEKTSESDKKLTQPWKELLEKSQPASTDEDFVRVHDAGQNPPTPSLAA</sequence>